<keyword evidence="8" id="KW-0963">Cytoplasm</keyword>
<dbReference type="HAMAP" id="MF_00011">
    <property type="entry name" value="Adenylosucc_synth"/>
    <property type="match status" value="1"/>
</dbReference>
<dbReference type="FunFam" id="1.10.300.10:FF:000001">
    <property type="entry name" value="Adenylosuccinate synthetase"/>
    <property type="match status" value="1"/>
</dbReference>
<dbReference type="SUPFAM" id="SSF52540">
    <property type="entry name" value="P-loop containing nucleoside triphosphate hydrolases"/>
    <property type="match status" value="1"/>
</dbReference>
<evidence type="ECO:0000313" key="11">
    <source>
        <dbReference type="EMBL" id="NUU47140.1"/>
    </source>
</evidence>
<dbReference type="GO" id="GO:0044208">
    <property type="term" value="P:'de novo' AMP biosynthetic process"/>
    <property type="evidence" value="ECO:0007669"/>
    <property type="project" value="UniProtKB-UniRule"/>
</dbReference>
<evidence type="ECO:0000256" key="2">
    <source>
        <dbReference type="ARBA" id="ARBA00022598"/>
    </source>
</evidence>
<feature type="binding site" evidence="8">
    <location>
        <begin position="40"/>
        <end position="42"/>
    </location>
    <ligand>
        <name>GTP</name>
        <dbReference type="ChEBI" id="CHEBI:37565"/>
    </ligand>
</feature>
<keyword evidence="6 8" id="KW-0460">Magnesium</keyword>
<dbReference type="AlphaFoldDB" id="A0A7Y6B482"/>
<accession>A0A7Y6B482</accession>
<dbReference type="InterPro" id="IPR027417">
    <property type="entry name" value="P-loop_NTPase"/>
</dbReference>
<dbReference type="GO" id="GO:0046040">
    <property type="term" value="P:IMP metabolic process"/>
    <property type="evidence" value="ECO:0007669"/>
    <property type="project" value="TreeGrafter"/>
</dbReference>
<dbReference type="InterPro" id="IPR018220">
    <property type="entry name" value="Adenylosuccin_syn_GTP-bd"/>
</dbReference>
<evidence type="ECO:0000256" key="10">
    <source>
        <dbReference type="RuleBase" id="RU000520"/>
    </source>
</evidence>
<feature type="binding site" evidence="8">
    <location>
        <begin position="12"/>
        <end position="18"/>
    </location>
    <ligand>
        <name>GTP</name>
        <dbReference type="ChEBI" id="CHEBI:37565"/>
    </ligand>
</feature>
<feature type="binding site" evidence="8">
    <location>
        <position position="13"/>
    </location>
    <ligand>
        <name>Mg(2+)</name>
        <dbReference type="ChEBI" id="CHEBI:18420"/>
    </ligand>
</feature>
<protein>
    <recommendedName>
        <fullName evidence="8 10">Adenylosuccinate synthetase</fullName>
        <shortName evidence="8">AMPSase</shortName>
        <shortName evidence="8">AdSS</shortName>
        <ecNumber evidence="8 10">6.3.4.4</ecNumber>
    </recommendedName>
    <alternativeName>
        <fullName evidence="8">IMP--aspartate ligase</fullName>
    </alternativeName>
</protein>
<dbReference type="EC" id="6.3.4.4" evidence="8 10"/>
<dbReference type="InterPro" id="IPR033128">
    <property type="entry name" value="Adenylosuccin_syn_Lys_AS"/>
</dbReference>
<comment type="function">
    <text evidence="8">Plays an important role in the de novo pathway of purine nucleotide biosynthesis. Catalyzes the first committed step in the biosynthesis of AMP from IMP.</text>
</comment>
<dbReference type="InterPro" id="IPR042109">
    <property type="entry name" value="Adenylosuccinate_synth_dom1"/>
</dbReference>
<comment type="caution">
    <text evidence="11">The sequence shown here is derived from an EMBL/GenBank/DDBJ whole genome shotgun (WGS) entry which is preliminary data.</text>
</comment>
<dbReference type="NCBIfam" id="NF002223">
    <property type="entry name" value="PRK01117.1"/>
    <property type="match status" value="1"/>
</dbReference>
<dbReference type="RefSeq" id="WP_175311735.1">
    <property type="nucleotide sequence ID" value="NZ_CBCRYR010000022.1"/>
</dbReference>
<keyword evidence="5 8" id="KW-0658">Purine biosynthesis</keyword>
<dbReference type="InterPro" id="IPR042111">
    <property type="entry name" value="Adenylosuccinate_synth_dom3"/>
</dbReference>
<feature type="binding site" evidence="8">
    <location>
        <position position="40"/>
    </location>
    <ligand>
        <name>Mg(2+)</name>
        <dbReference type="ChEBI" id="CHEBI:18420"/>
    </ligand>
</feature>
<dbReference type="GO" id="GO:0000287">
    <property type="term" value="F:magnesium ion binding"/>
    <property type="evidence" value="ECO:0007669"/>
    <property type="project" value="UniProtKB-UniRule"/>
</dbReference>
<evidence type="ECO:0000256" key="8">
    <source>
        <dbReference type="HAMAP-Rule" id="MF_00011"/>
    </source>
</evidence>
<dbReference type="GO" id="GO:0005525">
    <property type="term" value="F:GTP binding"/>
    <property type="evidence" value="ECO:0007669"/>
    <property type="project" value="UniProtKB-UniRule"/>
</dbReference>
<proteinExistence type="inferred from homology"/>
<dbReference type="EMBL" id="JABMCH010000062">
    <property type="protein sequence ID" value="NUU47140.1"/>
    <property type="molecule type" value="Genomic_DNA"/>
</dbReference>
<evidence type="ECO:0000256" key="3">
    <source>
        <dbReference type="ARBA" id="ARBA00022723"/>
    </source>
</evidence>
<dbReference type="GO" id="GO:0005737">
    <property type="term" value="C:cytoplasm"/>
    <property type="evidence" value="ECO:0007669"/>
    <property type="project" value="UniProtKB-SubCell"/>
</dbReference>
<feature type="active site" evidence="9">
    <location>
        <position position="140"/>
    </location>
</feature>
<comment type="similarity">
    <text evidence="8 10">Belongs to the adenylosuccinate synthetase family.</text>
</comment>
<dbReference type="NCBIfam" id="TIGR00184">
    <property type="entry name" value="purA"/>
    <property type="match status" value="1"/>
</dbReference>
<comment type="catalytic activity">
    <reaction evidence="8 10">
        <text>IMP + L-aspartate + GTP = N(6)-(1,2-dicarboxyethyl)-AMP + GDP + phosphate + 2 H(+)</text>
        <dbReference type="Rhea" id="RHEA:15753"/>
        <dbReference type="ChEBI" id="CHEBI:15378"/>
        <dbReference type="ChEBI" id="CHEBI:29991"/>
        <dbReference type="ChEBI" id="CHEBI:37565"/>
        <dbReference type="ChEBI" id="CHEBI:43474"/>
        <dbReference type="ChEBI" id="CHEBI:57567"/>
        <dbReference type="ChEBI" id="CHEBI:58053"/>
        <dbReference type="ChEBI" id="CHEBI:58189"/>
        <dbReference type="EC" id="6.3.4.4"/>
    </reaction>
</comment>
<sequence>MANVAVIGAQWGDEGKGKIVDWLAERADMVVRFQGGHNAGHTLVVGENVYKLSLLPSGIVRGTPSVIGNGVVLDPWALKAEIERLGEQGVQASPETLRIADNCPLILPIHRDLDGLREDASGAGKIGTTRRGIGPAYEDKVGRRAIRVCDLAHLDDLGPQLDRLCAHHDALRAGFGEPPIDRERLLADLREIADFVLPFAKPVWRDLNEARASGKRILFEGAQGVLLDIDHGTYPFVTSSNTIAGAAAGGSGLGPSGVGFVLGIAKAYTTRVGSGPFPTELEDETGQRLGERGHEFGTVTGRKRRCGWFDSVLVRQSAAVGGITGIALTKIDVLDGFDEVKICVGYKLGDETLDYYPTHAADQAKVVPVYETMEGWQESTAGARSWADLPAQAIKYIRRIEELIRCPVALVSTSPEREDTILVRDPFAD</sequence>
<feature type="binding site" description="in other chain" evidence="8">
    <location>
        <position position="223"/>
    </location>
    <ligand>
        <name>IMP</name>
        <dbReference type="ChEBI" id="CHEBI:58053"/>
        <note>ligand shared between dimeric partners</note>
    </ligand>
</feature>
<feature type="binding site" description="in other chain" evidence="8">
    <location>
        <position position="302"/>
    </location>
    <ligand>
        <name>IMP</name>
        <dbReference type="ChEBI" id="CHEBI:58053"/>
        <note>ligand shared between dimeric partners</note>
    </ligand>
</feature>
<dbReference type="PANTHER" id="PTHR11846:SF0">
    <property type="entry name" value="ADENYLOSUCCINATE SYNTHETASE"/>
    <property type="match status" value="1"/>
</dbReference>
<dbReference type="PANTHER" id="PTHR11846">
    <property type="entry name" value="ADENYLOSUCCINATE SYNTHETASE"/>
    <property type="match status" value="1"/>
</dbReference>
<comment type="subcellular location">
    <subcellularLocation>
        <location evidence="8">Cytoplasm</location>
    </subcellularLocation>
</comment>
<evidence type="ECO:0000256" key="9">
    <source>
        <dbReference type="PROSITE-ProRule" id="PRU10134"/>
    </source>
</evidence>
<dbReference type="Proteomes" id="UP000536441">
    <property type="component" value="Unassembled WGS sequence"/>
</dbReference>
<feature type="binding site" evidence="8">
    <location>
        <position position="143"/>
    </location>
    <ligand>
        <name>IMP</name>
        <dbReference type="ChEBI" id="CHEBI:58053"/>
        <note>ligand shared between dimeric partners</note>
    </ligand>
</feature>
<feature type="binding site" evidence="8">
    <location>
        <position position="304"/>
    </location>
    <ligand>
        <name>GTP</name>
        <dbReference type="ChEBI" id="CHEBI:37565"/>
    </ligand>
</feature>
<feature type="binding site" evidence="8">
    <location>
        <begin position="330"/>
        <end position="332"/>
    </location>
    <ligand>
        <name>GTP</name>
        <dbReference type="ChEBI" id="CHEBI:37565"/>
    </ligand>
</feature>
<evidence type="ECO:0000256" key="6">
    <source>
        <dbReference type="ARBA" id="ARBA00022842"/>
    </source>
</evidence>
<keyword evidence="3 8" id="KW-0479">Metal-binding</keyword>
<keyword evidence="12" id="KW-1185">Reference proteome</keyword>
<feature type="active site" description="Proton donor" evidence="8">
    <location>
        <position position="41"/>
    </location>
</feature>
<gene>
    <name evidence="8" type="primary">purA</name>
    <name evidence="11" type="ORF">HP438_09155</name>
</gene>
<feature type="active site" description="Proton acceptor" evidence="8">
    <location>
        <position position="13"/>
    </location>
</feature>
<dbReference type="PROSITE" id="PS01266">
    <property type="entry name" value="ADENYLOSUCCIN_SYN_1"/>
    <property type="match status" value="1"/>
</dbReference>
<dbReference type="CDD" id="cd03108">
    <property type="entry name" value="AdSS"/>
    <property type="match status" value="1"/>
</dbReference>
<evidence type="ECO:0000256" key="4">
    <source>
        <dbReference type="ARBA" id="ARBA00022741"/>
    </source>
</evidence>
<feature type="binding site" evidence="8">
    <location>
        <begin position="298"/>
        <end position="304"/>
    </location>
    <ligand>
        <name>substrate</name>
    </ligand>
</feature>
<feature type="binding site" description="in other chain" evidence="8">
    <location>
        <position position="238"/>
    </location>
    <ligand>
        <name>IMP</name>
        <dbReference type="ChEBI" id="CHEBI:58053"/>
        <note>ligand shared between dimeric partners</note>
    </ligand>
</feature>
<comment type="cofactor">
    <cofactor evidence="8">
        <name>Mg(2+)</name>
        <dbReference type="ChEBI" id="CHEBI:18420"/>
    </cofactor>
    <text evidence="8">Binds 1 Mg(2+) ion per subunit.</text>
</comment>
<dbReference type="InterPro" id="IPR001114">
    <property type="entry name" value="Adenylosuccinate_synthetase"/>
</dbReference>
<dbReference type="PROSITE" id="PS00513">
    <property type="entry name" value="ADENYLOSUCCIN_SYN_2"/>
    <property type="match status" value="1"/>
</dbReference>
<evidence type="ECO:0000256" key="1">
    <source>
        <dbReference type="ARBA" id="ARBA00011738"/>
    </source>
</evidence>
<dbReference type="Gene3D" id="3.90.170.10">
    <property type="entry name" value="Adenylosuccinate Synthetase, subunit A, domain 3"/>
    <property type="match status" value="1"/>
</dbReference>
<keyword evidence="4 8" id="KW-0547">Nucleotide-binding</keyword>
<dbReference type="Gene3D" id="1.10.300.10">
    <property type="entry name" value="Adenylosuccinate Synthetase, subunit A, domain 2"/>
    <property type="match status" value="1"/>
</dbReference>
<reference evidence="11 12" key="1">
    <citation type="submission" date="2020-05" db="EMBL/GenBank/DDBJ databases">
        <title>Genome Sequencing of Type Strains.</title>
        <authorList>
            <person name="Lemaire J.F."/>
            <person name="Inderbitzin P."/>
            <person name="Gregorio O.A."/>
            <person name="Collins S.B."/>
            <person name="Wespe N."/>
            <person name="Knight-Connoni V."/>
        </authorList>
    </citation>
    <scope>NUCLEOTIDE SEQUENCE [LARGE SCALE GENOMIC DNA]</scope>
    <source>
        <strain evidence="11 12">DSM 100049</strain>
    </source>
</reference>
<feature type="binding site" description="in other chain" evidence="8">
    <location>
        <position position="129"/>
    </location>
    <ligand>
        <name>IMP</name>
        <dbReference type="ChEBI" id="CHEBI:58053"/>
        <note>ligand shared between dimeric partners</note>
    </ligand>
</feature>
<keyword evidence="2 8" id="KW-0436">Ligase</keyword>
<comment type="subunit">
    <text evidence="1 8">Homodimer.</text>
</comment>
<evidence type="ECO:0000256" key="5">
    <source>
        <dbReference type="ARBA" id="ARBA00022755"/>
    </source>
</evidence>
<feature type="binding site" evidence="8">
    <location>
        <begin position="412"/>
        <end position="414"/>
    </location>
    <ligand>
        <name>GTP</name>
        <dbReference type="ChEBI" id="CHEBI:37565"/>
    </ligand>
</feature>
<feature type="binding site" description="in other chain" evidence="8">
    <location>
        <begin position="38"/>
        <end position="41"/>
    </location>
    <ligand>
        <name>IMP</name>
        <dbReference type="ChEBI" id="CHEBI:58053"/>
        <note>ligand shared between dimeric partners</note>
    </ligand>
</feature>
<dbReference type="FunFam" id="3.90.170.10:FF:000001">
    <property type="entry name" value="Adenylosuccinate synthetase"/>
    <property type="match status" value="1"/>
</dbReference>
<keyword evidence="7 8" id="KW-0342">GTP-binding</keyword>
<feature type="binding site" description="in other chain" evidence="8">
    <location>
        <begin position="13"/>
        <end position="16"/>
    </location>
    <ligand>
        <name>IMP</name>
        <dbReference type="ChEBI" id="CHEBI:58053"/>
        <note>ligand shared between dimeric partners</note>
    </ligand>
</feature>
<dbReference type="GO" id="GO:0004019">
    <property type="term" value="F:adenylosuccinate synthase activity"/>
    <property type="evidence" value="ECO:0007669"/>
    <property type="project" value="UniProtKB-UniRule"/>
</dbReference>
<comment type="pathway">
    <text evidence="8 10">Purine metabolism; AMP biosynthesis via de novo pathway; AMP from IMP: step 1/2.</text>
</comment>
<dbReference type="UniPathway" id="UPA00075">
    <property type="reaction ID" value="UER00335"/>
</dbReference>
<organism evidence="11 12">
    <name type="scientific">Sphingomonas zeae</name>
    <dbReference type="NCBI Taxonomy" id="1646122"/>
    <lineage>
        <taxon>Bacteria</taxon>
        <taxon>Pseudomonadati</taxon>
        <taxon>Pseudomonadota</taxon>
        <taxon>Alphaproteobacteria</taxon>
        <taxon>Sphingomonadales</taxon>
        <taxon>Sphingomonadaceae</taxon>
        <taxon>Sphingomonas</taxon>
    </lineage>
</organism>
<dbReference type="Gene3D" id="3.40.440.10">
    <property type="entry name" value="Adenylosuccinate Synthetase, subunit A, domain 1"/>
    <property type="match status" value="1"/>
</dbReference>
<evidence type="ECO:0000256" key="7">
    <source>
        <dbReference type="ARBA" id="ARBA00023134"/>
    </source>
</evidence>
<dbReference type="InterPro" id="IPR042110">
    <property type="entry name" value="Adenylosuccinate_synth_dom2"/>
</dbReference>
<evidence type="ECO:0000313" key="12">
    <source>
        <dbReference type="Proteomes" id="UP000536441"/>
    </source>
</evidence>
<dbReference type="Pfam" id="PF00709">
    <property type="entry name" value="Adenylsucc_synt"/>
    <property type="match status" value="1"/>
</dbReference>
<dbReference type="SMART" id="SM00788">
    <property type="entry name" value="Adenylsucc_synt"/>
    <property type="match status" value="1"/>
</dbReference>
<name>A0A7Y6B482_9SPHN</name>